<evidence type="ECO:0000313" key="8">
    <source>
        <dbReference type="EMBL" id="MEL4456834.1"/>
    </source>
</evidence>
<dbReference type="Pfam" id="PF07676">
    <property type="entry name" value="PD40"/>
    <property type="match status" value="2"/>
</dbReference>
<feature type="chain" id="PRO_5046434995" evidence="6">
    <location>
        <begin position="20"/>
        <end position="990"/>
    </location>
</feature>
<comment type="caution">
    <text evidence="8">The sequence shown here is derived from an EMBL/GenBank/DDBJ whole genome shotgun (WGS) entry which is preliminary data.</text>
</comment>
<keyword evidence="9" id="KW-1185">Reference proteome</keyword>
<keyword evidence="2 4" id="KW-0472">Membrane</keyword>
<dbReference type="InterPro" id="IPR011659">
    <property type="entry name" value="WD40"/>
</dbReference>
<name>A0ABU9L358_9FLAO</name>
<dbReference type="Gene3D" id="3.30.1330.60">
    <property type="entry name" value="OmpA-like domain"/>
    <property type="match status" value="1"/>
</dbReference>
<dbReference type="EMBL" id="JBCDNA010000003">
    <property type="protein sequence ID" value="MEL4456834.1"/>
    <property type="molecule type" value="Genomic_DNA"/>
</dbReference>
<dbReference type="InterPro" id="IPR006665">
    <property type="entry name" value="OmpA-like"/>
</dbReference>
<dbReference type="SUPFAM" id="SSF103088">
    <property type="entry name" value="OmpA-like"/>
    <property type="match status" value="1"/>
</dbReference>
<feature type="region of interest" description="Disordered" evidence="5">
    <location>
        <begin position="821"/>
        <end position="848"/>
    </location>
</feature>
<feature type="domain" description="OmpA-like" evidence="7">
    <location>
        <begin position="398"/>
        <end position="520"/>
    </location>
</feature>
<dbReference type="SUPFAM" id="SSF82171">
    <property type="entry name" value="DPP6 N-terminal domain-like"/>
    <property type="match status" value="1"/>
</dbReference>
<feature type="compositionally biased region" description="Basic and acidic residues" evidence="5">
    <location>
        <begin position="824"/>
        <end position="848"/>
    </location>
</feature>
<dbReference type="SUPFAM" id="SSF49478">
    <property type="entry name" value="Cna protein B-type domain"/>
    <property type="match status" value="1"/>
</dbReference>
<dbReference type="Gene3D" id="2.60.40.1120">
    <property type="entry name" value="Carboxypeptidase-like, regulatory domain"/>
    <property type="match status" value="1"/>
</dbReference>
<evidence type="ECO:0000256" key="3">
    <source>
        <dbReference type="ARBA" id="ARBA00023237"/>
    </source>
</evidence>
<reference evidence="8 9" key="1">
    <citation type="submission" date="2024-04" db="EMBL/GenBank/DDBJ databases">
        <title>whole genome sequencing of Lutimonas vermicola strain IMCC1616.</title>
        <authorList>
            <person name="Bae S.S."/>
        </authorList>
    </citation>
    <scope>NUCLEOTIDE SEQUENCE [LARGE SCALE GENOMIC DNA]</scope>
    <source>
        <strain evidence="8 9">IMCC1616</strain>
    </source>
</reference>
<accession>A0ABU9L358</accession>
<organism evidence="8 9">
    <name type="scientific">Lutimonas vermicola</name>
    <dbReference type="NCBI Taxonomy" id="414288"/>
    <lineage>
        <taxon>Bacteria</taxon>
        <taxon>Pseudomonadati</taxon>
        <taxon>Bacteroidota</taxon>
        <taxon>Flavobacteriia</taxon>
        <taxon>Flavobacteriales</taxon>
        <taxon>Flavobacteriaceae</taxon>
        <taxon>Lutimonas</taxon>
    </lineage>
</organism>
<dbReference type="Pfam" id="PF00691">
    <property type="entry name" value="OmpA"/>
    <property type="match status" value="1"/>
</dbReference>
<comment type="subcellular location">
    <subcellularLocation>
        <location evidence="1">Cell outer membrane</location>
    </subcellularLocation>
</comment>
<dbReference type="PROSITE" id="PS51123">
    <property type="entry name" value="OMPA_2"/>
    <property type="match status" value="1"/>
</dbReference>
<dbReference type="InterPro" id="IPR036737">
    <property type="entry name" value="OmpA-like_sf"/>
</dbReference>
<dbReference type="CDD" id="cd07185">
    <property type="entry name" value="OmpA_C-like"/>
    <property type="match status" value="1"/>
</dbReference>
<dbReference type="RefSeq" id="WP_342160999.1">
    <property type="nucleotide sequence ID" value="NZ_JBCDNA010000003.1"/>
</dbReference>
<evidence type="ECO:0000313" key="9">
    <source>
        <dbReference type="Proteomes" id="UP001474120"/>
    </source>
</evidence>
<dbReference type="PANTHER" id="PTHR30329">
    <property type="entry name" value="STATOR ELEMENT OF FLAGELLAR MOTOR COMPLEX"/>
    <property type="match status" value="1"/>
</dbReference>
<dbReference type="InterPro" id="IPR050330">
    <property type="entry name" value="Bact_OuterMem_StrucFunc"/>
</dbReference>
<evidence type="ECO:0000256" key="1">
    <source>
        <dbReference type="ARBA" id="ARBA00004442"/>
    </source>
</evidence>
<protein>
    <submittedName>
        <fullName evidence="8">OmpA family protein</fullName>
    </submittedName>
</protein>
<dbReference type="PRINTS" id="PR01021">
    <property type="entry name" value="OMPADOMAIN"/>
</dbReference>
<proteinExistence type="predicted"/>
<evidence type="ECO:0000256" key="2">
    <source>
        <dbReference type="ARBA" id="ARBA00023136"/>
    </source>
</evidence>
<sequence length="990" mass="111339">MKRGFILIFFLAWVLQATGQSTGKYQIKFLEVNKKNSDYGVAILDENKLIFTSADHKVTTANKNYNPRKDLYAGDINFDGEIKNVKRVSKDINKKVNQTGVTYSTDGKTVYFSRNKYKKKLKKQNLPKNKRLLLYKADVASDGSWTNIKKLPFNKKNSSTGYPVLSPDGKKLYFVSDRLPSKGNTDIFVVDILGDGNYSQPRNLGSLVNTKGNETTPFITEDNILYFSSDGREGQGKLDVYAVEVYDNATSEPYELAAPINSINDDFAYIVNKDNNLGFFTSNRLQGDGFNDLYSFTLEEDYRPGECFITVDGKVRDKESLESISGATVDLYSIDGSLLESVSTYNDGTYQFTVSCAKEYQLVASNPNYLDDKKRIEILEENYHSALHTNLNLTKVMKKAPAVERLSPIYYEFDDANITEEAAEEMDKIAEIMSQNENLIIEASSFTDSRGTNAYNVELSKRRAKAAVEYLKSKGIDESRIKSKGYGEEKLINQCVNGVECKEESHQMNRRTEFNFANVPAAVPSKKKSGSSKTKVAVQTKKTVAPVITKPKDAKETEAVAEVSLSEVKEVPSVVKVDEGTKPAPLQKKLSLESARIETVKVAATDHQISAPVIYKNSVKSTPVVQVEKEEIETPAIALEEKVIEKQVDTKEIETPAVALEEEVIEKQVDTKEIAENKPELKEENSGKIEEKQEEVVASEEKEKTDNKEVKEAVIINYNSTIVATNPESNKVLNYIGTEKVKMMDQLSDLEKQYDEAIPLYPKLSDSLKVEKGRIADIIANARELEETGWSNIIEYKNNVLHFKKRYRDLMVTNSRRTVSGSMTREERQMAHAPKKAEQNMVAEADKPKPKVVEMEENLSVDNVEITAMKKNGNGKYQKTNSASKTDLIKVTFKLKSNEKVNSGRKEAHLVLQNPDGQVEEAKGIFTPKDADTESKYTDHAIINYNNHDVDVTMFIQRRGNNFQKGVYPVKVFLEGELMTVTKLNLENSF</sequence>
<dbReference type="InterPro" id="IPR006664">
    <property type="entry name" value="OMP_bac"/>
</dbReference>
<feature type="region of interest" description="Disordered" evidence="5">
    <location>
        <begin position="675"/>
        <end position="704"/>
    </location>
</feature>
<evidence type="ECO:0000256" key="5">
    <source>
        <dbReference type="SAM" id="MobiDB-lite"/>
    </source>
</evidence>
<evidence type="ECO:0000256" key="4">
    <source>
        <dbReference type="PROSITE-ProRule" id="PRU00473"/>
    </source>
</evidence>
<dbReference type="InterPro" id="IPR011042">
    <property type="entry name" value="6-blade_b-propeller_TolB-like"/>
</dbReference>
<dbReference type="Proteomes" id="UP001474120">
    <property type="component" value="Unassembled WGS sequence"/>
</dbReference>
<gene>
    <name evidence="8" type="ORF">AABB81_13070</name>
</gene>
<keyword evidence="3" id="KW-0998">Cell outer membrane</keyword>
<keyword evidence="6" id="KW-0732">Signal</keyword>
<dbReference type="Gene3D" id="2.120.10.30">
    <property type="entry name" value="TolB, C-terminal domain"/>
    <property type="match status" value="1"/>
</dbReference>
<feature type="signal peptide" evidence="6">
    <location>
        <begin position="1"/>
        <end position="19"/>
    </location>
</feature>
<evidence type="ECO:0000256" key="6">
    <source>
        <dbReference type="SAM" id="SignalP"/>
    </source>
</evidence>
<evidence type="ECO:0000259" key="7">
    <source>
        <dbReference type="PROSITE" id="PS51123"/>
    </source>
</evidence>
<dbReference type="PANTHER" id="PTHR30329:SF21">
    <property type="entry name" value="LIPOPROTEIN YIAD-RELATED"/>
    <property type="match status" value="1"/>
</dbReference>